<dbReference type="Gene3D" id="3.40.50.2300">
    <property type="match status" value="1"/>
</dbReference>
<dbReference type="RefSeq" id="WP_343753651.1">
    <property type="nucleotide sequence ID" value="NZ_BAAACW010000027.1"/>
</dbReference>
<organism evidence="9 10">
    <name type="scientific">Alkalibacterium iburiense</name>
    <dbReference type="NCBI Taxonomy" id="290589"/>
    <lineage>
        <taxon>Bacteria</taxon>
        <taxon>Bacillati</taxon>
        <taxon>Bacillota</taxon>
        <taxon>Bacilli</taxon>
        <taxon>Lactobacillales</taxon>
        <taxon>Carnobacteriaceae</taxon>
        <taxon>Alkalibacterium</taxon>
    </lineage>
</organism>
<evidence type="ECO:0000313" key="10">
    <source>
        <dbReference type="Proteomes" id="UP001501166"/>
    </source>
</evidence>
<proteinExistence type="predicted"/>
<dbReference type="PROSITE" id="PS51100">
    <property type="entry name" value="PTS_EIIB_TYPE_3"/>
    <property type="match status" value="1"/>
</dbReference>
<keyword evidence="10" id="KW-1185">Reference proteome</keyword>
<evidence type="ECO:0000313" key="9">
    <source>
        <dbReference type="EMBL" id="GAA0354843.1"/>
    </source>
</evidence>
<evidence type="ECO:0000256" key="7">
    <source>
        <dbReference type="PROSITE-ProRule" id="PRU00423"/>
    </source>
</evidence>
<keyword evidence="1" id="KW-0813">Transport</keyword>
<evidence type="ECO:0000256" key="2">
    <source>
        <dbReference type="ARBA" id="ARBA00022553"/>
    </source>
</evidence>
<dbReference type="SUPFAM" id="SSF52794">
    <property type="entry name" value="PTS system IIB component-like"/>
    <property type="match status" value="1"/>
</dbReference>
<feature type="modified residue" description="Phosphocysteine; by EIIA" evidence="7">
    <location>
        <position position="10"/>
    </location>
</feature>
<keyword evidence="5" id="KW-0598">Phosphotransferase system</keyword>
<dbReference type="PANTHER" id="PTHR34581:SF2">
    <property type="entry name" value="PTS SYSTEM N,N'-DIACETYLCHITOBIOSE-SPECIFIC EIIB COMPONENT"/>
    <property type="match status" value="1"/>
</dbReference>
<protein>
    <submittedName>
        <fullName evidence="9">PTS sugar transporter subunit IIB</fullName>
    </submittedName>
</protein>
<evidence type="ECO:0000259" key="8">
    <source>
        <dbReference type="PROSITE" id="PS51100"/>
    </source>
</evidence>
<evidence type="ECO:0000256" key="5">
    <source>
        <dbReference type="ARBA" id="ARBA00022683"/>
    </source>
</evidence>
<sequence>MTSKNVLLICTAGMSSSFLVSKMQETVKMRGLDMKISAVSASEAERKLNTIPVDYLLLSPQVRYLKPSFEKSLENNQPVIYVIDQTDYAMMNTGKIVDDLV</sequence>
<evidence type="ECO:0000256" key="6">
    <source>
        <dbReference type="ARBA" id="ARBA00022777"/>
    </source>
</evidence>
<gene>
    <name evidence="9" type="ORF">GCM10008932_04810</name>
</gene>
<dbReference type="Proteomes" id="UP001501166">
    <property type="component" value="Unassembled WGS sequence"/>
</dbReference>
<dbReference type="InterPro" id="IPR003501">
    <property type="entry name" value="PTS_EIIB_2/3"/>
</dbReference>
<reference evidence="9 10" key="1">
    <citation type="journal article" date="2019" name="Int. J. Syst. Evol. Microbiol.">
        <title>The Global Catalogue of Microorganisms (GCM) 10K type strain sequencing project: providing services to taxonomists for standard genome sequencing and annotation.</title>
        <authorList>
            <consortium name="The Broad Institute Genomics Platform"/>
            <consortium name="The Broad Institute Genome Sequencing Center for Infectious Disease"/>
            <person name="Wu L."/>
            <person name="Ma J."/>
        </authorList>
    </citation>
    <scope>NUCLEOTIDE SEQUENCE [LARGE SCALE GENOMIC DNA]</scope>
    <source>
        <strain evidence="9 10">JCM 12662</strain>
    </source>
</reference>
<dbReference type="Pfam" id="PF02302">
    <property type="entry name" value="PTS_IIB"/>
    <property type="match status" value="1"/>
</dbReference>
<feature type="domain" description="PTS EIIB type-3" evidence="8">
    <location>
        <begin position="3"/>
        <end position="101"/>
    </location>
</feature>
<dbReference type="InterPro" id="IPR013012">
    <property type="entry name" value="PTS_EIIB_3"/>
</dbReference>
<dbReference type="CDD" id="cd05564">
    <property type="entry name" value="PTS_IIB_chitobiose_lichenan"/>
    <property type="match status" value="1"/>
</dbReference>
<dbReference type="InterPro" id="IPR051819">
    <property type="entry name" value="PTS_sugar-specific_EIIB"/>
</dbReference>
<evidence type="ECO:0000256" key="3">
    <source>
        <dbReference type="ARBA" id="ARBA00022597"/>
    </source>
</evidence>
<dbReference type="InterPro" id="IPR036095">
    <property type="entry name" value="PTS_EIIB-like_sf"/>
</dbReference>
<accession>A0ABN0X4H9</accession>
<keyword evidence="6" id="KW-0418">Kinase</keyword>
<keyword evidence="3 9" id="KW-0762">Sugar transport</keyword>
<evidence type="ECO:0000256" key="1">
    <source>
        <dbReference type="ARBA" id="ARBA00022448"/>
    </source>
</evidence>
<dbReference type="EMBL" id="BAAACW010000027">
    <property type="protein sequence ID" value="GAA0354843.1"/>
    <property type="molecule type" value="Genomic_DNA"/>
</dbReference>
<comment type="caution">
    <text evidence="9">The sequence shown here is derived from an EMBL/GenBank/DDBJ whole genome shotgun (WGS) entry which is preliminary data.</text>
</comment>
<keyword evidence="4" id="KW-0808">Transferase</keyword>
<dbReference type="PANTHER" id="PTHR34581">
    <property type="entry name" value="PTS SYSTEM N,N'-DIACETYLCHITOBIOSE-SPECIFIC EIIB COMPONENT"/>
    <property type="match status" value="1"/>
</dbReference>
<evidence type="ECO:0000256" key="4">
    <source>
        <dbReference type="ARBA" id="ARBA00022679"/>
    </source>
</evidence>
<keyword evidence="2" id="KW-0597">Phosphoprotein</keyword>
<name>A0ABN0X4H9_9LACT</name>